<keyword evidence="2" id="KW-1185">Reference proteome</keyword>
<dbReference type="SUPFAM" id="SSF56954">
    <property type="entry name" value="Outer membrane efflux proteins (OEP)"/>
    <property type="match status" value="1"/>
</dbReference>
<reference evidence="1 2" key="1">
    <citation type="submission" date="2016-06" db="EMBL/GenBank/DDBJ databases">
        <title>Respiratory ammonification of nitrate coupled to the oxidation of elemental sulfur in deep-sea autotrophic thermophilic bacteria.</title>
        <authorList>
            <person name="Slobodkina G.B."/>
            <person name="Mardanov A.V."/>
            <person name="Ravin N.V."/>
            <person name="Frolova A.A."/>
            <person name="Viryasiv M.B."/>
            <person name="Chernyh N.A."/>
            <person name="Bonch-Osmolovskaya E.A."/>
            <person name="Slobodkin A.I."/>
        </authorList>
    </citation>
    <scope>NUCLEOTIDE SEQUENCE [LARGE SCALE GENOMIC DNA]</scope>
    <source>
        <strain evidence="1 2">S69</strain>
    </source>
</reference>
<protein>
    <recommendedName>
        <fullName evidence="3">Heavy metal RND efflux outer membrane protein, CzcC family</fullName>
    </recommendedName>
</protein>
<sequence length="217" mass="25548">MKGVALYQRRKRRSRADAVCLLIAVLWTFLLHASPSKAQDALEFIVRNNPELRELCRYNENAFSRLRIRARASFGTGAGTIGADGVFSQGDYDARIIAEMPLFSPRERLEMRMNEFGFRRQLRSEASRALSRYRKLRRWLKREKSILKDLRLELYWLKRRAEAGIEPQKVIMEKALALKERERNLSARQEELKDALEAVLSFVPKQKRRKLKRLIKE</sequence>
<dbReference type="STRING" id="1156395.DBT_1827"/>
<name>A0A1B9F492_9BACT</name>
<dbReference type="RefSeq" id="WP_067619268.1">
    <property type="nucleotide sequence ID" value="NZ_MAGO01000009.1"/>
</dbReference>
<evidence type="ECO:0008006" key="3">
    <source>
        <dbReference type="Google" id="ProtNLM"/>
    </source>
</evidence>
<comment type="caution">
    <text evidence="1">The sequence shown here is derived from an EMBL/GenBank/DDBJ whole genome shotgun (WGS) entry which is preliminary data.</text>
</comment>
<dbReference type="AlphaFoldDB" id="A0A1B9F492"/>
<evidence type="ECO:0000313" key="2">
    <source>
        <dbReference type="Proteomes" id="UP000093080"/>
    </source>
</evidence>
<organism evidence="1 2">
    <name type="scientific">Dissulfuribacter thermophilus</name>
    <dbReference type="NCBI Taxonomy" id="1156395"/>
    <lineage>
        <taxon>Bacteria</taxon>
        <taxon>Pseudomonadati</taxon>
        <taxon>Thermodesulfobacteriota</taxon>
        <taxon>Dissulfuribacteria</taxon>
        <taxon>Dissulfuribacterales</taxon>
        <taxon>Dissulfuribacteraceae</taxon>
        <taxon>Dissulfuribacter</taxon>
    </lineage>
</organism>
<gene>
    <name evidence="1" type="ORF">DBT_1827</name>
</gene>
<proteinExistence type="predicted"/>
<dbReference type="EMBL" id="MAGO01000009">
    <property type="protein sequence ID" value="OCC14767.1"/>
    <property type="molecule type" value="Genomic_DNA"/>
</dbReference>
<dbReference type="Proteomes" id="UP000093080">
    <property type="component" value="Unassembled WGS sequence"/>
</dbReference>
<evidence type="ECO:0000313" key="1">
    <source>
        <dbReference type="EMBL" id="OCC14767.1"/>
    </source>
</evidence>
<accession>A0A1B9F492</accession>